<keyword evidence="2" id="KW-1185">Reference proteome</keyword>
<gene>
    <name evidence="1" type="ORF">AVEN_189526_1</name>
</gene>
<dbReference type="Proteomes" id="UP000499080">
    <property type="component" value="Unassembled WGS sequence"/>
</dbReference>
<organism evidence="1 2">
    <name type="scientific">Araneus ventricosus</name>
    <name type="common">Orbweaver spider</name>
    <name type="synonym">Epeira ventricosa</name>
    <dbReference type="NCBI Taxonomy" id="182803"/>
    <lineage>
        <taxon>Eukaryota</taxon>
        <taxon>Metazoa</taxon>
        <taxon>Ecdysozoa</taxon>
        <taxon>Arthropoda</taxon>
        <taxon>Chelicerata</taxon>
        <taxon>Arachnida</taxon>
        <taxon>Araneae</taxon>
        <taxon>Araneomorphae</taxon>
        <taxon>Entelegynae</taxon>
        <taxon>Araneoidea</taxon>
        <taxon>Araneidae</taxon>
        <taxon>Araneus</taxon>
    </lineage>
</organism>
<reference evidence="1 2" key="1">
    <citation type="journal article" date="2019" name="Sci. Rep.">
        <title>Orb-weaving spider Araneus ventricosus genome elucidates the spidroin gene catalogue.</title>
        <authorList>
            <person name="Kono N."/>
            <person name="Nakamura H."/>
            <person name="Ohtoshi R."/>
            <person name="Moran D.A.P."/>
            <person name="Shinohara A."/>
            <person name="Yoshida Y."/>
            <person name="Fujiwara M."/>
            <person name="Mori M."/>
            <person name="Tomita M."/>
            <person name="Arakawa K."/>
        </authorList>
    </citation>
    <scope>NUCLEOTIDE SEQUENCE [LARGE SCALE GENOMIC DNA]</scope>
</reference>
<name>A0A4Y2GME6_ARAVE</name>
<accession>A0A4Y2GME6</accession>
<dbReference type="AlphaFoldDB" id="A0A4Y2GME6"/>
<evidence type="ECO:0000313" key="2">
    <source>
        <dbReference type="Proteomes" id="UP000499080"/>
    </source>
</evidence>
<dbReference type="EMBL" id="BGPR01001461">
    <property type="protein sequence ID" value="GBM54491.1"/>
    <property type="molecule type" value="Genomic_DNA"/>
</dbReference>
<sequence length="102" mass="11768">MSYSPLSPFLRKPRRLVTRITQIPLFRLSDVTLVSQSQVQCPITFHRARFKAMGINAIECIKSPQRLSSTLKHIERKKVKKQESAFFTGSSANFSVADKWIW</sequence>
<protein>
    <submittedName>
        <fullName evidence="1">Uncharacterized protein</fullName>
    </submittedName>
</protein>
<evidence type="ECO:0000313" key="1">
    <source>
        <dbReference type="EMBL" id="GBM54491.1"/>
    </source>
</evidence>
<comment type="caution">
    <text evidence="1">The sequence shown here is derived from an EMBL/GenBank/DDBJ whole genome shotgun (WGS) entry which is preliminary data.</text>
</comment>
<proteinExistence type="predicted"/>